<dbReference type="Gene3D" id="1.25.40.10">
    <property type="entry name" value="Tetratricopeptide repeat domain"/>
    <property type="match status" value="1"/>
</dbReference>
<keyword evidence="3" id="KW-0732">Signal</keyword>
<feature type="compositionally biased region" description="Low complexity" evidence="2">
    <location>
        <begin position="326"/>
        <end position="343"/>
    </location>
</feature>
<evidence type="ECO:0000256" key="3">
    <source>
        <dbReference type="SAM" id="SignalP"/>
    </source>
</evidence>
<sequence length="343" mass="37433">MHRPVKLSLLLVLLPSLAFAQSRRCEPADLRVKVLYSSSRPAHVNTRVDLLTGSGLLIKSEFTGDTGNVEFLNIPAGAYRIRVTDQLVEDTSSDVIGLGCGESRSELFTAQLKAEAAELEKQMRTKENMISALELNVPSAARKEFEKGATALEEDKRPEAKKHFLRAIELYPSYAMAFNHLGVACMLDGDQAQGREAFEKAVALNDHYPSALLNLAKVRYQEKKMQEVEDLLRKAVAVETNNAEMLAILASAELANGRVDESLANIGKLHTLPHTQFAGIHYLAGQVLENKDRNNEAVAQYSIFLQEVPAGPASVKAKMALGRLRAQSSAPPAPNGPAGQPHQ</sequence>
<dbReference type="SMART" id="SM00028">
    <property type="entry name" value="TPR"/>
    <property type="match status" value="3"/>
</dbReference>
<evidence type="ECO:0000313" key="5">
    <source>
        <dbReference type="Proteomes" id="UP000779809"/>
    </source>
</evidence>
<dbReference type="InterPro" id="IPR011990">
    <property type="entry name" value="TPR-like_helical_dom_sf"/>
</dbReference>
<reference evidence="4" key="1">
    <citation type="submission" date="2020-07" db="EMBL/GenBank/DDBJ databases">
        <title>Huge and variable diversity of episymbiotic CPR bacteria and DPANN archaea in groundwater ecosystems.</title>
        <authorList>
            <person name="He C.Y."/>
            <person name="Keren R."/>
            <person name="Whittaker M."/>
            <person name="Farag I.F."/>
            <person name="Doudna J."/>
            <person name="Cate J.H.D."/>
            <person name="Banfield J.F."/>
        </authorList>
    </citation>
    <scope>NUCLEOTIDE SEQUENCE</scope>
    <source>
        <strain evidence="4">NC_groundwater_580_Pr5_B-0.1um_64_19</strain>
    </source>
</reference>
<feature type="coiled-coil region" evidence="1">
    <location>
        <begin position="109"/>
        <end position="136"/>
    </location>
</feature>
<name>A0A932EQW1_9BACT</name>
<dbReference type="PANTHER" id="PTHR44809">
    <property type="match status" value="1"/>
</dbReference>
<proteinExistence type="predicted"/>
<feature type="chain" id="PRO_5036980481" evidence="3">
    <location>
        <begin position="21"/>
        <end position="343"/>
    </location>
</feature>
<evidence type="ECO:0000313" key="4">
    <source>
        <dbReference type="EMBL" id="MBI2678250.1"/>
    </source>
</evidence>
<accession>A0A932EQW1</accession>
<dbReference type="Proteomes" id="UP000779809">
    <property type="component" value="Unassembled WGS sequence"/>
</dbReference>
<evidence type="ECO:0000256" key="2">
    <source>
        <dbReference type="SAM" id="MobiDB-lite"/>
    </source>
</evidence>
<dbReference type="EMBL" id="JACPNR010000006">
    <property type="protein sequence ID" value="MBI2678250.1"/>
    <property type="molecule type" value="Genomic_DNA"/>
</dbReference>
<dbReference type="AlphaFoldDB" id="A0A932EQW1"/>
<comment type="caution">
    <text evidence="4">The sequence shown here is derived from an EMBL/GenBank/DDBJ whole genome shotgun (WGS) entry which is preliminary data.</text>
</comment>
<dbReference type="InterPro" id="IPR019734">
    <property type="entry name" value="TPR_rpt"/>
</dbReference>
<protein>
    <submittedName>
        <fullName evidence="4">Tetratricopeptide repeat protein</fullName>
    </submittedName>
</protein>
<evidence type="ECO:0000256" key="1">
    <source>
        <dbReference type="SAM" id="Coils"/>
    </source>
</evidence>
<dbReference type="Pfam" id="PF13432">
    <property type="entry name" value="TPR_16"/>
    <property type="match status" value="1"/>
</dbReference>
<organism evidence="4 5">
    <name type="scientific">Candidatus Korobacter versatilis</name>
    <dbReference type="NCBI Taxonomy" id="658062"/>
    <lineage>
        <taxon>Bacteria</taxon>
        <taxon>Pseudomonadati</taxon>
        <taxon>Acidobacteriota</taxon>
        <taxon>Terriglobia</taxon>
        <taxon>Terriglobales</taxon>
        <taxon>Candidatus Korobacteraceae</taxon>
        <taxon>Candidatus Korobacter</taxon>
    </lineage>
</organism>
<dbReference type="PANTHER" id="PTHR44809:SF1">
    <property type="entry name" value="PROTEIN O-MANNOSYL-TRANSFERASE TMTC1"/>
    <property type="match status" value="1"/>
</dbReference>
<gene>
    <name evidence="4" type="ORF">HYX28_05675</name>
</gene>
<feature type="region of interest" description="Disordered" evidence="2">
    <location>
        <begin position="324"/>
        <end position="343"/>
    </location>
</feature>
<feature type="signal peptide" evidence="3">
    <location>
        <begin position="1"/>
        <end position="20"/>
    </location>
</feature>
<keyword evidence="1" id="KW-0175">Coiled coil</keyword>
<dbReference type="InterPro" id="IPR052943">
    <property type="entry name" value="TMTC_O-mannosyl-trnsfr"/>
</dbReference>
<dbReference type="SUPFAM" id="SSF48452">
    <property type="entry name" value="TPR-like"/>
    <property type="match status" value="1"/>
</dbReference>